<evidence type="ECO:0000313" key="2">
    <source>
        <dbReference type="EMBL" id="MER3121690.1"/>
    </source>
</evidence>
<reference evidence="2 3" key="1">
    <citation type="submission" date="2024-06" db="EMBL/GenBank/DDBJ databases">
        <title>Construction of an artificial bacterial consortium using nitrogen cycle bacteria from Cuatro Cienegas Basin and a mangrove forest.</title>
        <authorList>
            <person name="Aguilera-Najera D."/>
            <person name="Marquez-Cianci L."/>
            <person name="Martinez-Perez E."/>
            <person name="Rosas-Barrera M."/>
            <person name="Rodriguez-Cruz U.E."/>
            <person name="Tapia-Lopez R."/>
            <person name="Eguiarte L.E."/>
            <person name="Souza-Saldivar V."/>
        </authorList>
    </citation>
    <scope>NUCLEOTIDE SEQUENCE [LARGE SCALE GENOMIC DNA]</scope>
    <source>
        <strain evidence="2 3">S14-15</strain>
    </source>
</reference>
<keyword evidence="3" id="KW-1185">Reference proteome</keyword>
<protein>
    <submittedName>
        <fullName evidence="2">PIN-like domain-containing protein</fullName>
    </submittedName>
</protein>
<evidence type="ECO:0000259" key="1">
    <source>
        <dbReference type="Pfam" id="PF18476"/>
    </source>
</evidence>
<organism evidence="2 3">
    <name type="scientific">Bacillus altitudinis</name>
    <dbReference type="NCBI Taxonomy" id="293387"/>
    <lineage>
        <taxon>Bacteria</taxon>
        <taxon>Bacillati</taxon>
        <taxon>Bacillota</taxon>
        <taxon>Bacilli</taxon>
        <taxon>Bacillales</taxon>
        <taxon>Bacillaceae</taxon>
        <taxon>Bacillus</taxon>
    </lineage>
</organism>
<dbReference type="RefSeq" id="WP_350385838.1">
    <property type="nucleotide sequence ID" value="NZ_JBEOME010000005.1"/>
</dbReference>
<dbReference type="InterPro" id="IPR041578">
    <property type="entry name" value="PIN_8"/>
</dbReference>
<proteinExistence type="predicted"/>
<sequence>MREKFREFYFDKDDEKIWEESVIVLDTNVLLNLYRYTKETSDQILGLLHKYSEQLWIPHQVALEYHYNRKSVIMEQNGSYKKVCSAFNAVPNKVKDMLNQNLSSYKKRHKEDVEEFIKVIKKVTEDQIKNLNENVVEYDLNKDDVIKTKITELYYNKVGEPFNEEQMKELEKDADKRLNMEIPPGYKDYNKKNGHKFYNGVIIQNKYGDLILWKQLLDFAVRNNTNIIFLTDEQKEDWWYDLKSKIIGPKVELLNEFTSLTNKEFHMFTSLGFVERHESYLNPDTVSEVREVSKDYQTVKKYEKKNRDELNGEYEKFPSRRLKIKHEYKTDSFKPDFLDSKTLMLFCSWFYENSSMFIKDNYKFTKFFEILEDEFDQRTANKIMKFLYSENLVKEDKERNVMVIKMDQLKTRVYMTIIDYTLLD</sequence>
<dbReference type="EMBL" id="JBEOME010000005">
    <property type="protein sequence ID" value="MER3121690.1"/>
    <property type="molecule type" value="Genomic_DNA"/>
</dbReference>
<comment type="caution">
    <text evidence="2">The sequence shown here is derived from an EMBL/GenBank/DDBJ whole genome shotgun (WGS) entry which is preliminary data.</text>
</comment>
<gene>
    <name evidence="2" type="ORF">ABQG71_10855</name>
</gene>
<feature type="domain" description="PIN like" evidence="1">
    <location>
        <begin position="22"/>
        <end position="253"/>
    </location>
</feature>
<evidence type="ECO:0000313" key="3">
    <source>
        <dbReference type="Proteomes" id="UP001467674"/>
    </source>
</evidence>
<dbReference type="Pfam" id="PF18476">
    <property type="entry name" value="PIN_8"/>
    <property type="match status" value="1"/>
</dbReference>
<dbReference type="Proteomes" id="UP001467674">
    <property type="component" value="Unassembled WGS sequence"/>
</dbReference>
<name>A0ABV1S568_BACAB</name>
<accession>A0ABV1S568</accession>